<name>A0A482VQV3_ASBVE</name>
<keyword evidence="1" id="KW-0812">Transmembrane</keyword>
<accession>A0A482VQV3</accession>
<sequence length="92" mass="10305">MASAIKLYFIIFINVSVIVIVVHIPFLGLGPYCDGCPPHFCDDDPAIVHGYCCGCARFFDVLPVRCAATLRCPPNTYDLCEDYEYMMHCCCN</sequence>
<dbReference type="STRING" id="1661398.A0A482VQV3"/>
<evidence type="ECO:0000256" key="1">
    <source>
        <dbReference type="SAM" id="Phobius"/>
    </source>
</evidence>
<dbReference type="OrthoDB" id="8180485at2759"/>
<dbReference type="EMBL" id="QDEB01076796">
    <property type="protein sequence ID" value="RZC34779.1"/>
    <property type="molecule type" value="Genomic_DNA"/>
</dbReference>
<dbReference type="AlphaFoldDB" id="A0A482VQV3"/>
<reference evidence="2 3" key="1">
    <citation type="submission" date="2017-03" db="EMBL/GenBank/DDBJ databases">
        <title>Genome of the blue death feigning beetle - Asbolus verrucosus.</title>
        <authorList>
            <person name="Rider S.D."/>
        </authorList>
    </citation>
    <scope>NUCLEOTIDE SEQUENCE [LARGE SCALE GENOMIC DNA]</scope>
    <source>
        <strain evidence="2">Butters</strain>
        <tissue evidence="2">Head and leg muscle</tissue>
    </source>
</reference>
<keyword evidence="1" id="KW-0472">Membrane</keyword>
<protein>
    <submittedName>
        <fullName evidence="2">Uncharacterized protein</fullName>
    </submittedName>
</protein>
<comment type="caution">
    <text evidence="2">The sequence shown here is derived from an EMBL/GenBank/DDBJ whole genome shotgun (WGS) entry which is preliminary data.</text>
</comment>
<keyword evidence="3" id="KW-1185">Reference proteome</keyword>
<evidence type="ECO:0000313" key="2">
    <source>
        <dbReference type="EMBL" id="RZC34779.1"/>
    </source>
</evidence>
<keyword evidence="1" id="KW-1133">Transmembrane helix</keyword>
<proteinExistence type="predicted"/>
<feature type="transmembrane region" description="Helical" evidence="1">
    <location>
        <begin position="7"/>
        <end position="29"/>
    </location>
</feature>
<dbReference type="Proteomes" id="UP000292052">
    <property type="component" value="Unassembled WGS sequence"/>
</dbReference>
<organism evidence="2 3">
    <name type="scientific">Asbolus verrucosus</name>
    <name type="common">Desert ironclad beetle</name>
    <dbReference type="NCBI Taxonomy" id="1661398"/>
    <lineage>
        <taxon>Eukaryota</taxon>
        <taxon>Metazoa</taxon>
        <taxon>Ecdysozoa</taxon>
        <taxon>Arthropoda</taxon>
        <taxon>Hexapoda</taxon>
        <taxon>Insecta</taxon>
        <taxon>Pterygota</taxon>
        <taxon>Neoptera</taxon>
        <taxon>Endopterygota</taxon>
        <taxon>Coleoptera</taxon>
        <taxon>Polyphaga</taxon>
        <taxon>Cucujiformia</taxon>
        <taxon>Tenebrionidae</taxon>
        <taxon>Pimeliinae</taxon>
        <taxon>Asbolus</taxon>
    </lineage>
</organism>
<evidence type="ECO:0000313" key="3">
    <source>
        <dbReference type="Proteomes" id="UP000292052"/>
    </source>
</evidence>
<gene>
    <name evidence="2" type="ORF">BDFB_013936</name>
</gene>